<dbReference type="PANTHER" id="PTHR47051:SF1">
    <property type="entry name" value="NESTIN"/>
    <property type="match status" value="1"/>
</dbReference>
<feature type="region of interest" description="Disordered" evidence="5">
    <location>
        <begin position="628"/>
        <end position="829"/>
    </location>
</feature>
<feature type="compositionally biased region" description="Basic and acidic residues" evidence="5">
    <location>
        <begin position="644"/>
        <end position="656"/>
    </location>
</feature>
<comment type="similarity">
    <text evidence="3">Belongs to the intermediate filament family.</text>
</comment>
<feature type="compositionally biased region" description="Polar residues" evidence="5">
    <location>
        <begin position="578"/>
        <end position="592"/>
    </location>
</feature>
<dbReference type="AlphaFoldDB" id="A0A1C8FMQ8"/>
<dbReference type="InterPro" id="IPR018039">
    <property type="entry name" value="IF_conserved"/>
</dbReference>
<feature type="coiled-coil region" evidence="4">
    <location>
        <begin position="200"/>
        <end position="294"/>
    </location>
</feature>
<feature type="compositionally biased region" description="Acidic residues" evidence="5">
    <location>
        <begin position="738"/>
        <end position="760"/>
    </location>
</feature>
<feature type="region of interest" description="Disordered" evidence="5">
    <location>
        <begin position="536"/>
        <end position="592"/>
    </location>
</feature>
<feature type="compositionally biased region" description="Acidic residues" evidence="5">
    <location>
        <begin position="693"/>
        <end position="702"/>
    </location>
</feature>
<sequence>MELLGARLPFTQFQEEKYQMLELNQRLESYLGRVKLLEEENKLLHEEIHTLKSSREPAGQRKAQEEALSQARRMLEEAWRKKDHVELEVENLMEDIEVVSIQRQKAKNAQAEAQRKLMESRKELEEERRAQIWLREKVGQLEKDLLLQMQVHQENMETMQASLKQTKQVLMAPQHTQTASIPDLGQEYSHRATQAWQEATNNYQRLVGRLEESLNQAKANMTKIHQEKRENQHQVQHLAKELESTKTKRQMLEKNLVQQKEEHKQELQHFQAQVDALEMEKDSLGQQIDSLMVDRQNLLQVKMSLGLEVATYRALLDSEGLRTDRPTTKKTSSAFFLDVLSKPTGTHPASQTTAASCHVSNAVPTSHRSITSSRTLLTSVTPSWTPTRGTPQKTPTRASVTVKAEVHIPEETENAAEKSVDQLQQERAHVDLALATTLTKTAAEPKPELKPEDIEIQEEDESKQFQEDQVVESETVASASVSVSADQLINLTQTPEIESWAGPFADPAGVSEEGKDEDTEVSVEMARISHAPKVAWEENKTVAEDEKDDASEMDVRSENISESHTDAYGDDENDNDTLKSSHISADTSKLGSSFLEQGTLDLVRDFGYHDDLMRVDEQDNVSNISEEVTEQMDSETEAAIDSINKGDKQENKGDKQEETEEENETKVMSPDSKVEAEDEMNINTNMKDKTDENVTEIEEEEIEVIKSDISVQGEGVDHQETLEKTVTPTEPHPYPTVNEEDPLPEESVEEEENQGEDDDSPNISASCRTDPGECDSYSQENTLADTRPLIHYKSDEETDGKVQASHLMGETSDSEEEKERMEGSLWNQSASKRFNTMDWRSHRRTRHGGHWRDGDRRCCF</sequence>
<dbReference type="PANTHER" id="PTHR47051">
    <property type="entry name" value="NESTIN"/>
    <property type="match status" value="1"/>
</dbReference>
<feature type="region of interest" description="Disordered" evidence="5">
    <location>
        <begin position="361"/>
        <end position="399"/>
    </location>
</feature>
<dbReference type="SMART" id="SM01391">
    <property type="entry name" value="Filament"/>
    <property type="match status" value="1"/>
</dbReference>
<protein>
    <submittedName>
        <fullName evidence="7">Nestin isoform A</fullName>
    </submittedName>
</protein>
<dbReference type="GO" id="GO:0019215">
    <property type="term" value="F:intermediate filament binding"/>
    <property type="evidence" value="ECO:0007669"/>
    <property type="project" value="InterPro"/>
</dbReference>
<evidence type="ECO:0000313" key="7">
    <source>
        <dbReference type="EMBL" id="AMQ77283.1"/>
    </source>
</evidence>
<evidence type="ECO:0000256" key="2">
    <source>
        <dbReference type="ARBA" id="ARBA00023054"/>
    </source>
</evidence>
<feature type="region of interest" description="Disordered" evidence="5">
    <location>
        <begin position="499"/>
        <end position="521"/>
    </location>
</feature>
<dbReference type="PROSITE" id="PS51842">
    <property type="entry name" value="IF_ROD_2"/>
    <property type="match status" value="1"/>
</dbReference>
<dbReference type="PROSITE" id="PS00226">
    <property type="entry name" value="IF_ROD_1"/>
    <property type="match status" value="1"/>
</dbReference>
<feature type="coiled-coil region" evidence="4">
    <location>
        <begin position="89"/>
        <end position="169"/>
    </location>
</feature>
<accession>A0A1C8FMQ8</accession>
<feature type="compositionally biased region" description="Low complexity" evidence="5">
    <location>
        <begin position="364"/>
        <end position="383"/>
    </location>
</feature>
<dbReference type="FunFam" id="1.20.5.170:FF:000081">
    <property type="entry name" value="Nestin"/>
    <property type="match status" value="1"/>
</dbReference>
<evidence type="ECO:0000256" key="3">
    <source>
        <dbReference type="RuleBase" id="RU000685"/>
    </source>
</evidence>
<feature type="compositionally biased region" description="Acidic residues" evidence="5">
    <location>
        <begin position="628"/>
        <end position="638"/>
    </location>
</feature>
<dbReference type="SUPFAM" id="SSF64593">
    <property type="entry name" value="Intermediate filament protein, coiled coil region"/>
    <property type="match status" value="2"/>
</dbReference>
<dbReference type="Gene3D" id="1.20.5.1160">
    <property type="entry name" value="Vasodilator-stimulated phosphoprotein"/>
    <property type="match status" value="1"/>
</dbReference>
<reference evidence="7" key="1">
    <citation type="submission" date="2015-08" db="EMBL/GenBank/DDBJ databases">
        <title>Characterization of nestin protein in the goldfish brain.</title>
        <authorList>
            <person name="Venables M.J."/>
            <person name="Navarro Martin L."/>
            <person name="Basak A."/>
            <person name="Baum B.R."/>
            <person name="Zhang D."/>
            <person name="Trudeau V.L."/>
        </authorList>
    </citation>
    <scope>NUCLEOTIDE SEQUENCE</scope>
</reference>
<dbReference type="GO" id="GO:0030844">
    <property type="term" value="P:positive regulation of intermediate filament depolymerization"/>
    <property type="evidence" value="ECO:0007669"/>
    <property type="project" value="TreeGrafter"/>
</dbReference>
<keyword evidence="1 3" id="KW-0403">Intermediate filament</keyword>
<dbReference type="GO" id="GO:0031730">
    <property type="term" value="F:CCR5 chemokine receptor binding"/>
    <property type="evidence" value="ECO:0007669"/>
    <property type="project" value="TreeGrafter"/>
</dbReference>
<organism evidence="7">
    <name type="scientific">Carassius auratus</name>
    <name type="common">Goldfish</name>
    <dbReference type="NCBI Taxonomy" id="7957"/>
    <lineage>
        <taxon>Eukaryota</taxon>
        <taxon>Metazoa</taxon>
        <taxon>Chordata</taxon>
        <taxon>Craniata</taxon>
        <taxon>Vertebrata</taxon>
        <taxon>Euteleostomi</taxon>
        <taxon>Actinopterygii</taxon>
        <taxon>Neopterygii</taxon>
        <taxon>Teleostei</taxon>
        <taxon>Ostariophysi</taxon>
        <taxon>Cypriniformes</taxon>
        <taxon>Cyprinidae</taxon>
        <taxon>Cyprininae</taxon>
        <taxon>Carassius</taxon>
    </lineage>
</organism>
<feature type="compositionally biased region" description="Basic and acidic residues" evidence="5">
    <location>
        <begin position="553"/>
        <end position="567"/>
    </location>
</feature>
<dbReference type="InterPro" id="IPR031211">
    <property type="entry name" value="Nestin"/>
</dbReference>
<dbReference type="EMBL" id="KT373807">
    <property type="protein sequence ID" value="AMQ77283.1"/>
    <property type="molecule type" value="mRNA"/>
</dbReference>
<evidence type="ECO:0000259" key="6">
    <source>
        <dbReference type="PROSITE" id="PS51842"/>
    </source>
</evidence>
<evidence type="ECO:0000256" key="4">
    <source>
        <dbReference type="SAM" id="Coils"/>
    </source>
</evidence>
<feature type="compositionally biased region" description="Polar residues" evidence="5">
    <location>
        <begin position="384"/>
        <end position="399"/>
    </location>
</feature>
<name>A0A1C8FMQ8_CARAU</name>
<evidence type="ECO:0000256" key="5">
    <source>
        <dbReference type="SAM" id="MobiDB-lite"/>
    </source>
</evidence>
<keyword evidence="2 4" id="KW-0175">Coiled coil</keyword>
<proteinExistence type="evidence at transcript level"/>
<evidence type="ECO:0000256" key="1">
    <source>
        <dbReference type="ARBA" id="ARBA00022754"/>
    </source>
</evidence>
<dbReference type="GO" id="GO:0005882">
    <property type="term" value="C:intermediate filament"/>
    <property type="evidence" value="ECO:0007669"/>
    <property type="project" value="UniProtKB-KW"/>
</dbReference>
<dbReference type="InterPro" id="IPR039008">
    <property type="entry name" value="IF_rod_dom"/>
</dbReference>
<feature type="coiled-coil region" evidence="4">
    <location>
        <begin position="20"/>
        <end position="54"/>
    </location>
</feature>
<dbReference type="Pfam" id="PF00038">
    <property type="entry name" value="Filament"/>
    <property type="match status" value="1"/>
</dbReference>
<dbReference type="Gene3D" id="1.20.5.170">
    <property type="match status" value="1"/>
</dbReference>
<feature type="domain" description="IF rod" evidence="6">
    <location>
        <begin position="16"/>
        <end position="323"/>
    </location>
</feature>